<evidence type="ECO:0000313" key="5">
    <source>
        <dbReference type="Proteomes" id="UP000287547"/>
    </source>
</evidence>
<dbReference type="InterPro" id="IPR036271">
    <property type="entry name" value="Tet_transcr_reg_TetR-rel_C_sf"/>
</dbReference>
<accession>A0A428YWY1</accession>
<dbReference type="SUPFAM" id="SSF46689">
    <property type="entry name" value="Homeodomain-like"/>
    <property type="match status" value="1"/>
</dbReference>
<dbReference type="InterPro" id="IPR009057">
    <property type="entry name" value="Homeodomain-like_sf"/>
</dbReference>
<dbReference type="PANTHER" id="PTHR30055">
    <property type="entry name" value="HTH-TYPE TRANSCRIPTIONAL REGULATOR RUTR"/>
    <property type="match status" value="1"/>
</dbReference>
<evidence type="ECO:0000256" key="2">
    <source>
        <dbReference type="PROSITE-ProRule" id="PRU00335"/>
    </source>
</evidence>
<sequence length="283" mass="30200">MPVPVLRGNFTVLERATRGAGACDTWCWNVRLTVLERATHGAGTCDTGCWNGGHAGAVRLGLVPSAVIVDWAVRNWSGIVSAMPRKPDPGARDRILTAACQLFNAHGVHAVGMQQIIDVAGCGKNLLYREFPTKDDLVAAYIERSKEGWCFDLREVAAQVSAPADQLLAMVARIAENATAPGFRGCVIYNTHAEFPEADHPVNRATTANFEFIRESLFDLAKRAGAADPRTLADRLLLIIDGLKVNGAAMGRSGAASAAVAFAEETIRNALRPIQAPAPAESS</sequence>
<dbReference type="SUPFAM" id="SSF48498">
    <property type="entry name" value="Tetracyclin repressor-like, C-terminal domain"/>
    <property type="match status" value="1"/>
</dbReference>
<dbReference type="AlphaFoldDB" id="A0A428YWY1"/>
<proteinExistence type="predicted"/>
<evidence type="ECO:0000259" key="3">
    <source>
        <dbReference type="PROSITE" id="PS50977"/>
    </source>
</evidence>
<comment type="caution">
    <text evidence="4">The sequence shown here is derived from an EMBL/GenBank/DDBJ whole genome shotgun (WGS) entry which is preliminary data.</text>
</comment>
<dbReference type="InterPro" id="IPR001647">
    <property type="entry name" value="HTH_TetR"/>
</dbReference>
<reference evidence="4 5" key="1">
    <citation type="submission" date="2018-05" db="EMBL/GenBank/DDBJ databases">
        <title>Evolution of GPA BGCs.</title>
        <authorList>
            <person name="Waglechner N."/>
            <person name="Wright G.D."/>
        </authorList>
    </citation>
    <scope>NUCLEOTIDE SEQUENCE [LARGE SCALE GENOMIC DNA]</scope>
    <source>
        <strain evidence="4 5">A82846</strain>
    </source>
</reference>
<dbReference type="PRINTS" id="PR00455">
    <property type="entry name" value="HTHTETR"/>
</dbReference>
<dbReference type="GO" id="GO:0000976">
    <property type="term" value="F:transcription cis-regulatory region binding"/>
    <property type="evidence" value="ECO:0007669"/>
    <property type="project" value="TreeGrafter"/>
</dbReference>
<organism evidence="4 5">
    <name type="scientific">Kibdelosporangium aridum</name>
    <dbReference type="NCBI Taxonomy" id="2030"/>
    <lineage>
        <taxon>Bacteria</taxon>
        <taxon>Bacillati</taxon>
        <taxon>Actinomycetota</taxon>
        <taxon>Actinomycetes</taxon>
        <taxon>Pseudonocardiales</taxon>
        <taxon>Pseudonocardiaceae</taxon>
        <taxon>Kibdelosporangium</taxon>
    </lineage>
</organism>
<dbReference type="EMBL" id="QHKI01000050">
    <property type="protein sequence ID" value="RSM74741.1"/>
    <property type="molecule type" value="Genomic_DNA"/>
</dbReference>
<dbReference type="OrthoDB" id="4214267at2"/>
<gene>
    <name evidence="4" type="ORF">DMH04_39090</name>
</gene>
<dbReference type="GO" id="GO:0003700">
    <property type="term" value="F:DNA-binding transcription factor activity"/>
    <property type="evidence" value="ECO:0007669"/>
    <property type="project" value="TreeGrafter"/>
</dbReference>
<dbReference type="Gene3D" id="1.10.357.10">
    <property type="entry name" value="Tetracycline Repressor, domain 2"/>
    <property type="match status" value="1"/>
</dbReference>
<feature type="DNA-binding region" description="H-T-H motif" evidence="2">
    <location>
        <begin position="112"/>
        <end position="131"/>
    </location>
</feature>
<dbReference type="PROSITE" id="PS50977">
    <property type="entry name" value="HTH_TETR_2"/>
    <property type="match status" value="1"/>
</dbReference>
<protein>
    <recommendedName>
        <fullName evidence="3">HTH tetR-type domain-containing protein</fullName>
    </recommendedName>
</protein>
<keyword evidence="1 2" id="KW-0238">DNA-binding</keyword>
<evidence type="ECO:0000256" key="1">
    <source>
        <dbReference type="ARBA" id="ARBA00023125"/>
    </source>
</evidence>
<dbReference type="Pfam" id="PF00440">
    <property type="entry name" value="TetR_N"/>
    <property type="match status" value="1"/>
</dbReference>
<feature type="domain" description="HTH tetR-type" evidence="3">
    <location>
        <begin position="89"/>
        <end position="149"/>
    </location>
</feature>
<name>A0A428YWY1_KIBAR</name>
<dbReference type="Proteomes" id="UP000287547">
    <property type="component" value="Unassembled WGS sequence"/>
</dbReference>
<dbReference type="PANTHER" id="PTHR30055:SF200">
    <property type="entry name" value="HTH-TYPE TRANSCRIPTIONAL REPRESSOR BDCR"/>
    <property type="match status" value="1"/>
</dbReference>
<dbReference type="InterPro" id="IPR050109">
    <property type="entry name" value="HTH-type_TetR-like_transc_reg"/>
</dbReference>
<evidence type="ECO:0000313" key="4">
    <source>
        <dbReference type="EMBL" id="RSM74741.1"/>
    </source>
</evidence>